<dbReference type="Gene3D" id="3.40.640.10">
    <property type="entry name" value="Type I PLP-dependent aspartate aminotransferase-like (Major domain)"/>
    <property type="match status" value="1"/>
</dbReference>
<sequence length="262" mass="28625">MYEPYIELAKRLCEIAPGDFSKMAFFANSGAEAVENAIKIARYYTKRSGIITFENAFHGRTLMGMSLTSKVKPYKLGFGPFAPEIYRIPFGDANLFETFLINHIAPESVAAIIAEPVQGEGGFITPPPEFFPKIIEICKENGILFIADEIQSGMGRTGKMFAIEHWDVVPDIILLAKSLAAGLPLSAIIGRKEIMDSPHIGGLGGTFGGNPVACRAALAVLDIFKEENLLHKAEILGQKLNKQIKTWQKNFEIVGNIHGIGS</sequence>
<evidence type="ECO:0000256" key="4">
    <source>
        <dbReference type="ARBA" id="ARBA00022679"/>
    </source>
</evidence>
<reference evidence="6" key="1">
    <citation type="journal article" date="2014" name="Front. Microbiol.">
        <title>High frequency of phylogenetically diverse reductive dehalogenase-homologous genes in deep subseafloor sedimentary metagenomes.</title>
        <authorList>
            <person name="Kawai M."/>
            <person name="Futagami T."/>
            <person name="Toyoda A."/>
            <person name="Takaki Y."/>
            <person name="Nishi S."/>
            <person name="Hori S."/>
            <person name="Arai W."/>
            <person name="Tsubouchi T."/>
            <person name="Morono Y."/>
            <person name="Uchiyama I."/>
            <person name="Ito T."/>
            <person name="Fujiyama A."/>
            <person name="Inagaki F."/>
            <person name="Takami H."/>
        </authorList>
    </citation>
    <scope>NUCLEOTIDE SEQUENCE</scope>
    <source>
        <strain evidence="6">Expedition CK06-06</strain>
    </source>
</reference>
<dbReference type="EMBL" id="BART01016462">
    <property type="protein sequence ID" value="GAG82025.1"/>
    <property type="molecule type" value="Genomic_DNA"/>
</dbReference>
<dbReference type="GO" id="GO:0008483">
    <property type="term" value="F:transaminase activity"/>
    <property type="evidence" value="ECO:0007669"/>
    <property type="project" value="UniProtKB-KW"/>
</dbReference>
<dbReference type="Pfam" id="PF00202">
    <property type="entry name" value="Aminotran_3"/>
    <property type="match status" value="1"/>
</dbReference>
<evidence type="ECO:0000256" key="3">
    <source>
        <dbReference type="ARBA" id="ARBA00022576"/>
    </source>
</evidence>
<evidence type="ECO:0008006" key="7">
    <source>
        <dbReference type="Google" id="ProtNLM"/>
    </source>
</evidence>
<evidence type="ECO:0000313" key="6">
    <source>
        <dbReference type="EMBL" id="GAG82025.1"/>
    </source>
</evidence>
<evidence type="ECO:0000256" key="1">
    <source>
        <dbReference type="ARBA" id="ARBA00001933"/>
    </source>
</evidence>
<dbReference type="FunFam" id="3.40.640.10:FF:000013">
    <property type="entry name" value="4-aminobutyrate aminotransferase"/>
    <property type="match status" value="1"/>
</dbReference>
<dbReference type="InterPro" id="IPR005814">
    <property type="entry name" value="Aminotrans_3"/>
</dbReference>
<dbReference type="AlphaFoldDB" id="X1AHG9"/>
<comment type="caution">
    <text evidence="6">The sequence shown here is derived from an EMBL/GenBank/DDBJ whole genome shotgun (WGS) entry which is preliminary data.</text>
</comment>
<dbReference type="PANTHER" id="PTHR11986">
    <property type="entry name" value="AMINOTRANSFERASE CLASS III"/>
    <property type="match status" value="1"/>
</dbReference>
<dbReference type="CDD" id="cd00610">
    <property type="entry name" value="OAT_like"/>
    <property type="match status" value="1"/>
</dbReference>
<evidence type="ECO:0000256" key="5">
    <source>
        <dbReference type="ARBA" id="ARBA00022898"/>
    </source>
</evidence>
<keyword evidence="3" id="KW-0032">Aminotransferase</keyword>
<evidence type="ECO:0000256" key="2">
    <source>
        <dbReference type="ARBA" id="ARBA00008954"/>
    </source>
</evidence>
<dbReference type="PANTHER" id="PTHR11986:SF58">
    <property type="entry name" value="LEUCINE_METHIONINE RACEMASE"/>
    <property type="match status" value="1"/>
</dbReference>
<gene>
    <name evidence="6" type="ORF">S01H4_31654</name>
</gene>
<accession>X1AHG9</accession>
<dbReference type="PROSITE" id="PS00600">
    <property type="entry name" value="AA_TRANSFER_CLASS_3"/>
    <property type="match status" value="1"/>
</dbReference>
<dbReference type="GO" id="GO:0042802">
    <property type="term" value="F:identical protein binding"/>
    <property type="evidence" value="ECO:0007669"/>
    <property type="project" value="TreeGrafter"/>
</dbReference>
<dbReference type="InterPro" id="IPR015424">
    <property type="entry name" value="PyrdxlP-dep_Trfase"/>
</dbReference>
<comment type="similarity">
    <text evidence="2">Belongs to the class-III pyridoxal-phosphate-dependent aminotransferase family.</text>
</comment>
<dbReference type="InterPro" id="IPR015421">
    <property type="entry name" value="PyrdxlP-dep_Trfase_major"/>
</dbReference>
<keyword evidence="5" id="KW-0663">Pyridoxal phosphate</keyword>
<dbReference type="SUPFAM" id="SSF53383">
    <property type="entry name" value="PLP-dependent transferases"/>
    <property type="match status" value="1"/>
</dbReference>
<proteinExistence type="inferred from homology"/>
<keyword evidence="4" id="KW-0808">Transferase</keyword>
<protein>
    <recommendedName>
        <fullName evidence="7">4-aminobutyrate--2-oxoglutarate transaminase</fullName>
    </recommendedName>
</protein>
<name>X1AHG9_9ZZZZ</name>
<dbReference type="InterPro" id="IPR049704">
    <property type="entry name" value="Aminotrans_3_PPA_site"/>
</dbReference>
<comment type="cofactor">
    <cofactor evidence="1">
        <name>pyridoxal 5'-phosphate</name>
        <dbReference type="ChEBI" id="CHEBI:597326"/>
    </cofactor>
</comment>
<dbReference type="GO" id="GO:0030170">
    <property type="term" value="F:pyridoxal phosphate binding"/>
    <property type="evidence" value="ECO:0007669"/>
    <property type="project" value="InterPro"/>
</dbReference>
<organism evidence="6">
    <name type="scientific">marine sediment metagenome</name>
    <dbReference type="NCBI Taxonomy" id="412755"/>
    <lineage>
        <taxon>unclassified sequences</taxon>
        <taxon>metagenomes</taxon>
        <taxon>ecological metagenomes</taxon>
    </lineage>
</organism>
<feature type="non-terminal residue" evidence="6">
    <location>
        <position position="262"/>
    </location>
</feature>
<dbReference type="InterPro" id="IPR050103">
    <property type="entry name" value="Class-III_PLP-dep_AT"/>
</dbReference>